<dbReference type="Pfam" id="PF11066">
    <property type="entry name" value="DUF2867"/>
    <property type="match status" value="1"/>
</dbReference>
<dbReference type="EMBL" id="LN868938">
    <property type="protein sequence ID" value="CRY75475.1"/>
    <property type="molecule type" value="Genomic_DNA"/>
</dbReference>
<dbReference type="RefSeq" id="WP_060591262.1">
    <property type="nucleotide sequence ID" value="NZ_CP031418.1"/>
</dbReference>
<name>A0A0H5NHR5_NOCFR</name>
<dbReference type="AlphaFoldDB" id="A0A0H5NHR5"/>
<evidence type="ECO:0000313" key="2">
    <source>
        <dbReference type="Proteomes" id="UP000057820"/>
    </source>
</evidence>
<organism evidence="1 2">
    <name type="scientific">Nocardia farcinica</name>
    <dbReference type="NCBI Taxonomy" id="37329"/>
    <lineage>
        <taxon>Bacteria</taxon>
        <taxon>Bacillati</taxon>
        <taxon>Actinomycetota</taxon>
        <taxon>Actinomycetes</taxon>
        <taxon>Mycobacteriales</taxon>
        <taxon>Nocardiaceae</taxon>
        <taxon>Nocardia</taxon>
    </lineage>
</organism>
<sequence>MSSRLPRAAHTERPWRIHEIAPEFHLQDVWAFHAPGAGPDDFASALKLLPGGDGTESGSAAVRFLFAVRWRLGALLGWDDPRTGLGTRVRSLRDRLPDDLRRDPAETATPDSPFTTLYELHDEAALELANRTVHGIAHFGWVPVRDGYELRMAVLVQPNGRFGRLYLAAIEPFRLLIVYPAMLRRWDRQWRQRVSAGRAVTPGEVR</sequence>
<evidence type="ECO:0000313" key="1">
    <source>
        <dbReference type="EMBL" id="CRY75475.1"/>
    </source>
</evidence>
<proteinExistence type="predicted"/>
<reference evidence="2" key="1">
    <citation type="submission" date="2015-03" db="EMBL/GenBank/DDBJ databases">
        <authorList>
            <consortium name="Pathogen Informatics"/>
        </authorList>
    </citation>
    <scope>NUCLEOTIDE SEQUENCE [LARGE SCALE GENOMIC DNA]</scope>
    <source>
        <strain evidence="2">NCTC11134</strain>
    </source>
</reference>
<dbReference type="InterPro" id="IPR021295">
    <property type="entry name" value="DUF2867"/>
</dbReference>
<dbReference type="KEGG" id="nfr:ERS450000_01350"/>
<accession>A0A0H5NHR5</accession>
<gene>
    <name evidence="1" type="ORF">ERS450000_01350</name>
</gene>
<dbReference type="Proteomes" id="UP000057820">
    <property type="component" value="Chromosome 1"/>
</dbReference>
<protein>
    <submittedName>
        <fullName evidence="1">Protein of uncharacterized function (DUF2867)</fullName>
    </submittedName>
</protein>